<reference evidence="3 4" key="1">
    <citation type="submission" date="2020-01" db="EMBL/GenBank/DDBJ databases">
        <title>Ponticoccus aerotolerans gen. nov., sp. nov., an anaerobic bacterium and proposal of Ponticoccusceae fam. nov., Ponticoccusles ord. nov. and Ponticoccuse classis nov. in the phylum Kiritimatiellaeota.</title>
        <authorList>
            <person name="Zhou L.Y."/>
            <person name="Du Z.J."/>
        </authorList>
    </citation>
    <scope>NUCLEOTIDE SEQUENCE [LARGE SCALE GENOMIC DNA]</scope>
    <source>
        <strain evidence="3 4">S-5007</strain>
    </source>
</reference>
<proteinExistence type="predicted"/>
<feature type="domain" description="Sialate O-acetylesterase" evidence="2">
    <location>
        <begin position="36"/>
        <end position="226"/>
    </location>
</feature>
<dbReference type="AlphaFoldDB" id="A0A6P1M5Y4"/>
<protein>
    <submittedName>
        <fullName evidence="3">Acetyl xylan esterase</fullName>
    </submittedName>
</protein>
<dbReference type="Proteomes" id="UP000464954">
    <property type="component" value="Chromosome"/>
</dbReference>
<organism evidence="3 4">
    <name type="scientific">Tichowtungia aerotolerans</name>
    <dbReference type="NCBI Taxonomy" id="2697043"/>
    <lineage>
        <taxon>Bacteria</taxon>
        <taxon>Pseudomonadati</taxon>
        <taxon>Kiritimatiellota</taxon>
        <taxon>Tichowtungiia</taxon>
        <taxon>Tichowtungiales</taxon>
        <taxon>Tichowtungiaceae</taxon>
        <taxon>Tichowtungia</taxon>
    </lineage>
</organism>
<evidence type="ECO:0000256" key="1">
    <source>
        <dbReference type="ARBA" id="ARBA00022801"/>
    </source>
</evidence>
<dbReference type="GO" id="GO:0016788">
    <property type="term" value="F:hydrolase activity, acting on ester bonds"/>
    <property type="evidence" value="ECO:0007669"/>
    <property type="project" value="UniProtKB-ARBA"/>
</dbReference>
<name>A0A6P1M5Y4_9BACT</name>
<dbReference type="InterPro" id="IPR052940">
    <property type="entry name" value="Carb_Esterase_6"/>
</dbReference>
<sequence>MKNLAVVVFILAAAVSFAGEGKHLFILSGQSNMARFDPNVSFAPAVEKEFGKENVIVVKDALGGQPISRWYKDWKDADGVVPESTGDLYDRLMDIVNPAIERQQIATVTFIWMQGERDAREKYGSVYEKSLNGLVDQLGKDLSRDDINVVVGRISDFDLENKLYPDWTKVREAQVHFAENFPRGAWIDTDDCNTGLNHQGKNVTDDLHMSVDGYKLMGERYAEKAIELIKK</sequence>
<gene>
    <name evidence="3" type="ORF">GT409_08240</name>
</gene>
<dbReference type="PANTHER" id="PTHR31988:SF19">
    <property type="entry name" value="9-O-ACETYL-N-ACETYLNEURAMINIC ACID DEACETYLASE-RELATED"/>
    <property type="match status" value="1"/>
</dbReference>
<dbReference type="Gene3D" id="3.40.50.1110">
    <property type="entry name" value="SGNH hydrolase"/>
    <property type="match status" value="1"/>
</dbReference>
<keyword evidence="1" id="KW-0378">Hydrolase</keyword>
<keyword evidence="4" id="KW-1185">Reference proteome</keyword>
<dbReference type="EMBL" id="CP047593">
    <property type="protein sequence ID" value="QHI69442.1"/>
    <property type="molecule type" value="Genomic_DNA"/>
</dbReference>
<dbReference type="KEGG" id="taer:GT409_08240"/>
<dbReference type="InterPro" id="IPR005181">
    <property type="entry name" value="SASA"/>
</dbReference>
<evidence type="ECO:0000313" key="4">
    <source>
        <dbReference type="Proteomes" id="UP000464954"/>
    </source>
</evidence>
<accession>A0A6P1M5Y4</accession>
<dbReference type="RefSeq" id="WP_160628624.1">
    <property type="nucleotide sequence ID" value="NZ_CP047593.1"/>
</dbReference>
<evidence type="ECO:0000259" key="2">
    <source>
        <dbReference type="Pfam" id="PF03629"/>
    </source>
</evidence>
<dbReference type="Pfam" id="PF03629">
    <property type="entry name" value="SASA"/>
    <property type="match status" value="1"/>
</dbReference>
<dbReference type="PANTHER" id="PTHR31988">
    <property type="entry name" value="ESTERASE, PUTATIVE (DUF303)-RELATED"/>
    <property type="match status" value="1"/>
</dbReference>
<dbReference type="InterPro" id="IPR036514">
    <property type="entry name" value="SGNH_hydro_sf"/>
</dbReference>
<dbReference type="SUPFAM" id="SSF52266">
    <property type="entry name" value="SGNH hydrolase"/>
    <property type="match status" value="1"/>
</dbReference>
<evidence type="ECO:0000313" key="3">
    <source>
        <dbReference type="EMBL" id="QHI69442.1"/>
    </source>
</evidence>